<dbReference type="EMBL" id="NDHI03003672">
    <property type="protein sequence ID" value="PNJ09569.1"/>
    <property type="molecule type" value="Genomic_DNA"/>
</dbReference>
<dbReference type="AlphaFoldDB" id="A0A2J8RM27"/>
<sequence>MALVIQVGKLRPREVRTPQTINPSLFPSLPVKLSSLIEVPSALALLDE</sequence>
<proteinExistence type="predicted"/>
<name>A0A2J8RM27_PONAB</name>
<evidence type="ECO:0000313" key="1">
    <source>
        <dbReference type="EMBL" id="PNJ09569.1"/>
    </source>
</evidence>
<protein>
    <submittedName>
        <fullName evidence="1">IKBKG isoform 4</fullName>
    </submittedName>
</protein>
<comment type="caution">
    <text evidence="1">The sequence shown here is derived from an EMBL/GenBank/DDBJ whole genome shotgun (WGS) entry which is preliminary data.</text>
</comment>
<reference evidence="1" key="1">
    <citation type="submission" date="2017-12" db="EMBL/GenBank/DDBJ databases">
        <title>High-resolution comparative analysis of great ape genomes.</title>
        <authorList>
            <person name="Pollen A."/>
            <person name="Hastie A."/>
            <person name="Hormozdiari F."/>
            <person name="Dougherty M."/>
            <person name="Liu R."/>
            <person name="Chaisson M."/>
            <person name="Hoppe E."/>
            <person name="Hill C."/>
            <person name="Pang A."/>
            <person name="Hillier L."/>
            <person name="Baker C."/>
            <person name="Armstrong J."/>
            <person name="Shendure J."/>
            <person name="Paten B."/>
            <person name="Wilson R."/>
            <person name="Chao H."/>
            <person name="Schneider V."/>
            <person name="Ventura M."/>
            <person name="Kronenberg Z."/>
            <person name="Murali S."/>
            <person name="Gordon D."/>
            <person name="Cantsilieris S."/>
            <person name="Munson K."/>
            <person name="Nelson B."/>
            <person name="Raja A."/>
            <person name="Underwood J."/>
            <person name="Diekhans M."/>
            <person name="Fiddes I."/>
            <person name="Haussler D."/>
            <person name="Eichler E."/>
        </authorList>
    </citation>
    <scope>NUCLEOTIDE SEQUENCE [LARGE SCALE GENOMIC DNA]</scope>
    <source>
        <strain evidence="1">Susie</strain>
    </source>
</reference>
<accession>A0A2J8RM27</accession>
<gene>
    <name evidence="1" type="ORF">CR201_G0049953</name>
</gene>
<organism evidence="1">
    <name type="scientific">Pongo abelii</name>
    <name type="common">Sumatran orangutan</name>
    <name type="synonym">Pongo pygmaeus abelii</name>
    <dbReference type="NCBI Taxonomy" id="9601"/>
    <lineage>
        <taxon>Eukaryota</taxon>
        <taxon>Metazoa</taxon>
        <taxon>Chordata</taxon>
        <taxon>Craniata</taxon>
        <taxon>Vertebrata</taxon>
        <taxon>Euteleostomi</taxon>
        <taxon>Mammalia</taxon>
        <taxon>Eutheria</taxon>
        <taxon>Euarchontoglires</taxon>
        <taxon>Primates</taxon>
        <taxon>Haplorrhini</taxon>
        <taxon>Catarrhini</taxon>
        <taxon>Hominidae</taxon>
        <taxon>Pongo</taxon>
    </lineage>
</organism>